<feature type="compositionally biased region" description="Polar residues" evidence="1">
    <location>
        <begin position="9"/>
        <end position="19"/>
    </location>
</feature>
<keyword evidence="3" id="KW-1185">Reference proteome</keyword>
<protein>
    <submittedName>
        <fullName evidence="2">Uncharacterized protein</fullName>
    </submittedName>
</protein>
<evidence type="ECO:0000256" key="1">
    <source>
        <dbReference type="SAM" id="MobiDB-lite"/>
    </source>
</evidence>
<accession>A0ABR1VFP7</accession>
<evidence type="ECO:0000313" key="3">
    <source>
        <dbReference type="Proteomes" id="UP001480595"/>
    </source>
</evidence>
<dbReference type="Proteomes" id="UP001480595">
    <property type="component" value="Unassembled WGS sequence"/>
</dbReference>
<comment type="caution">
    <text evidence="2">The sequence shown here is derived from an EMBL/GenBank/DDBJ whole genome shotgun (WGS) entry which is preliminary data.</text>
</comment>
<dbReference type="EMBL" id="JAQQWL010000006">
    <property type="protein sequence ID" value="KAK8070035.1"/>
    <property type="molecule type" value="Genomic_DNA"/>
</dbReference>
<organism evidence="2 3">
    <name type="scientific">Apiospora phragmitis</name>
    <dbReference type="NCBI Taxonomy" id="2905665"/>
    <lineage>
        <taxon>Eukaryota</taxon>
        <taxon>Fungi</taxon>
        <taxon>Dikarya</taxon>
        <taxon>Ascomycota</taxon>
        <taxon>Pezizomycotina</taxon>
        <taxon>Sordariomycetes</taxon>
        <taxon>Xylariomycetidae</taxon>
        <taxon>Amphisphaeriales</taxon>
        <taxon>Apiosporaceae</taxon>
        <taxon>Apiospora</taxon>
    </lineage>
</organism>
<dbReference type="GeneID" id="92091123"/>
<feature type="region of interest" description="Disordered" evidence="1">
    <location>
        <begin position="1"/>
        <end position="76"/>
    </location>
</feature>
<dbReference type="RefSeq" id="XP_066717329.1">
    <property type="nucleotide sequence ID" value="XM_066858060.1"/>
</dbReference>
<proteinExistence type="predicted"/>
<name>A0ABR1VFP7_9PEZI</name>
<feature type="compositionally biased region" description="Basic and acidic residues" evidence="1">
    <location>
        <begin position="94"/>
        <end position="105"/>
    </location>
</feature>
<evidence type="ECO:0000313" key="2">
    <source>
        <dbReference type="EMBL" id="KAK8070035.1"/>
    </source>
</evidence>
<reference evidence="2 3" key="1">
    <citation type="submission" date="2023-01" db="EMBL/GenBank/DDBJ databases">
        <title>Analysis of 21 Apiospora genomes using comparative genomics revels a genus with tremendous synthesis potential of carbohydrate active enzymes and secondary metabolites.</title>
        <authorList>
            <person name="Sorensen T."/>
        </authorList>
    </citation>
    <scope>NUCLEOTIDE SEQUENCE [LARGE SCALE GENOMIC DNA]</scope>
    <source>
        <strain evidence="2 3">CBS 135458</strain>
    </source>
</reference>
<feature type="compositionally biased region" description="Acidic residues" evidence="1">
    <location>
        <begin position="47"/>
        <end position="59"/>
    </location>
</feature>
<sequence length="137" mass="14969">MPGFDSWMPTASFSGSLSWKRSGDDDDKDDKKCKKSKKDKRNSDDKDDKDDEECEEVEGPEYVTVPATSGGHPYDVSQWGSMKAHCGVSVADPKAPKAEEPKKADPPVLAYPEDPKTTVVEAKPTPTPGYATKPTTY</sequence>
<gene>
    <name evidence="2" type="ORF">PG994_006651</name>
</gene>
<feature type="region of interest" description="Disordered" evidence="1">
    <location>
        <begin position="90"/>
        <end position="137"/>
    </location>
</feature>